<keyword evidence="4" id="KW-1185">Reference proteome</keyword>
<dbReference type="STRING" id="675635.Psed_1135"/>
<gene>
    <name evidence="3" type="ordered locus">Psed_1135</name>
</gene>
<organism evidence="3 4">
    <name type="scientific">Pseudonocardia dioxanivorans (strain ATCC 55486 / DSM 44775 / JCM 13855 / CB1190)</name>
    <dbReference type="NCBI Taxonomy" id="675635"/>
    <lineage>
        <taxon>Bacteria</taxon>
        <taxon>Bacillati</taxon>
        <taxon>Actinomycetota</taxon>
        <taxon>Actinomycetes</taxon>
        <taxon>Pseudonocardiales</taxon>
        <taxon>Pseudonocardiaceae</taxon>
        <taxon>Pseudonocardia</taxon>
    </lineage>
</organism>
<dbReference type="eggNOG" id="COG2357">
    <property type="taxonomic scope" value="Bacteria"/>
</dbReference>
<dbReference type="Gene3D" id="3.30.460.10">
    <property type="entry name" value="Beta Polymerase, domain 2"/>
    <property type="match status" value="1"/>
</dbReference>
<protein>
    <submittedName>
        <fullName evidence="3">RelA/SpoT domain protein</fullName>
    </submittedName>
</protein>
<dbReference type="Pfam" id="PF04607">
    <property type="entry name" value="RelA_SpoT"/>
    <property type="match status" value="1"/>
</dbReference>
<dbReference type="EMBL" id="CP002593">
    <property type="protein sequence ID" value="AEA23386.1"/>
    <property type="molecule type" value="Genomic_DNA"/>
</dbReference>
<dbReference type="RefSeq" id="WP_013673326.1">
    <property type="nucleotide sequence ID" value="NC_015312.1"/>
</dbReference>
<dbReference type="InterPro" id="IPR007685">
    <property type="entry name" value="RelA_SpoT"/>
</dbReference>
<dbReference type="InterPro" id="IPR043519">
    <property type="entry name" value="NT_sf"/>
</dbReference>
<name>F4CSI1_PSEUX</name>
<dbReference type="Proteomes" id="UP000007809">
    <property type="component" value="Chromosome"/>
</dbReference>
<evidence type="ECO:0000313" key="4">
    <source>
        <dbReference type="Proteomes" id="UP000007809"/>
    </source>
</evidence>
<dbReference type="CDD" id="cd05399">
    <property type="entry name" value="NT_Rel-Spo_like"/>
    <property type="match status" value="1"/>
</dbReference>
<dbReference type="KEGG" id="pdx:Psed_1135"/>
<evidence type="ECO:0000313" key="3">
    <source>
        <dbReference type="EMBL" id="AEA23386.1"/>
    </source>
</evidence>
<feature type="region of interest" description="Disordered" evidence="1">
    <location>
        <begin position="344"/>
        <end position="368"/>
    </location>
</feature>
<dbReference type="SMART" id="SM00954">
    <property type="entry name" value="RelA_SpoT"/>
    <property type="match status" value="1"/>
</dbReference>
<dbReference type="OrthoDB" id="9801824at2"/>
<evidence type="ECO:0000256" key="1">
    <source>
        <dbReference type="SAM" id="MobiDB-lite"/>
    </source>
</evidence>
<dbReference type="AlphaFoldDB" id="F4CSI1"/>
<dbReference type="GO" id="GO:0015969">
    <property type="term" value="P:guanosine tetraphosphate metabolic process"/>
    <property type="evidence" value="ECO:0007669"/>
    <property type="project" value="InterPro"/>
</dbReference>
<accession>F4CSI1</accession>
<dbReference type="HOGENOM" id="CLU_751999_0_0_11"/>
<reference evidence="3 4" key="1">
    <citation type="journal article" date="2011" name="J. Bacteriol.">
        <title>Genome sequence of the 1,4-dioxane-degrading Pseudonocardia dioxanivorans strain CB1190.</title>
        <authorList>
            <person name="Sales C.M."/>
            <person name="Mahendra S."/>
            <person name="Grostern A."/>
            <person name="Parales R.E."/>
            <person name="Goodwin L.A."/>
            <person name="Woyke T."/>
            <person name="Nolan M."/>
            <person name="Lapidus A."/>
            <person name="Chertkov O."/>
            <person name="Ovchinnikova G."/>
            <person name="Sczyrba A."/>
            <person name="Alvarez-Cohen L."/>
        </authorList>
    </citation>
    <scope>NUCLEOTIDE SEQUENCE [LARGE SCALE GENOMIC DNA]</scope>
    <source>
        <strain evidence="4">ATCC 55486 / DSM 44775 / JCM 13855 / CB1190</strain>
    </source>
</reference>
<evidence type="ECO:0000259" key="2">
    <source>
        <dbReference type="SMART" id="SM00954"/>
    </source>
</evidence>
<proteinExistence type="predicted"/>
<dbReference type="SUPFAM" id="SSF81301">
    <property type="entry name" value="Nucleotidyltransferase"/>
    <property type="match status" value="1"/>
</dbReference>
<feature type="domain" description="RelA/SpoT" evidence="2">
    <location>
        <begin position="58"/>
        <end position="170"/>
    </location>
</feature>
<sequence length="368" mass="42005">MTLPASRKQLDKLGRRIAAAGRLPVDDRDLFSDVIDYYQMLLDRVALTLTEHGFRPTARVKTTGTLIDKLIREHGMQLTRINDLAGARIVIDGSRLDQDQAVQNICSAFLDCEKQPVVLDRRTQPSFGYRAVHVIVYPEGFPVEIQVRTDLQDAWAQIFERLADQWGRRIRYGEAPDPGQAVRIPMHTKAYILGVFYRLSEVIDSIEDGEAISFERREAIAGLEEVGQAYTTVGRYPPEQDQVVHDAYLRTREALLRLGNRYIARRRLNRLTRRYLKKSRRDPMGIQKFIEEITSAARKKLVESEKGRIESEEVARLILRAMSGIPEGGATNEQVSSSIRSAFRSTLGADERQRHSNIFGRGSARRRR</sequence>